<keyword evidence="3" id="KW-1185">Reference proteome</keyword>
<proteinExistence type="predicted"/>
<accession>A0A4V2URI7</accession>
<reference evidence="2 3" key="1">
    <citation type="submission" date="2019-03" db="EMBL/GenBank/DDBJ databases">
        <title>Genomic Encyclopedia of Type Strains, Phase IV (KMG-IV): sequencing the most valuable type-strain genomes for metagenomic binning, comparative biology and taxonomic classification.</title>
        <authorList>
            <person name="Goeker M."/>
        </authorList>
    </citation>
    <scope>NUCLEOTIDE SEQUENCE [LARGE SCALE GENOMIC DNA]</scope>
    <source>
        <strain evidence="2 3">DSM 20467</strain>
    </source>
</reference>
<feature type="transmembrane region" description="Helical" evidence="1">
    <location>
        <begin position="29"/>
        <end position="45"/>
    </location>
</feature>
<gene>
    <name evidence="2" type="ORF">EDC37_1143</name>
</gene>
<keyword evidence="1" id="KW-0812">Transmembrane</keyword>
<evidence type="ECO:0000313" key="3">
    <source>
        <dbReference type="Proteomes" id="UP000295188"/>
    </source>
</evidence>
<dbReference type="AlphaFoldDB" id="A0A4V2URI7"/>
<keyword evidence="1" id="KW-1133">Transmembrane helix</keyword>
<dbReference type="EMBL" id="SMAA01000014">
    <property type="protein sequence ID" value="TCS77602.1"/>
    <property type="molecule type" value="Genomic_DNA"/>
</dbReference>
<dbReference type="RefSeq" id="WP_165874491.1">
    <property type="nucleotide sequence ID" value="NZ_SMAA01000014.1"/>
</dbReference>
<name>A0A4V2URI7_9FIRM</name>
<evidence type="ECO:0000256" key="1">
    <source>
        <dbReference type="SAM" id="Phobius"/>
    </source>
</evidence>
<keyword evidence="1" id="KW-0472">Membrane</keyword>
<feature type="transmembrane region" description="Helical" evidence="1">
    <location>
        <begin position="5"/>
        <end position="23"/>
    </location>
</feature>
<evidence type="ECO:0000313" key="2">
    <source>
        <dbReference type="EMBL" id="TCS77602.1"/>
    </source>
</evidence>
<protein>
    <submittedName>
        <fullName evidence="2">Uncharacterized protein</fullName>
    </submittedName>
</protein>
<organism evidence="2 3">
    <name type="scientific">Pectinatus cerevisiiphilus</name>
    <dbReference type="NCBI Taxonomy" id="86956"/>
    <lineage>
        <taxon>Bacteria</taxon>
        <taxon>Bacillati</taxon>
        <taxon>Bacillota</taxon>
        <taxon>Negativicutes</taxon>
        <taxon>Selenomonadales</taxon>
        <taxon>Selenomonadaceae</taxon>
        <taxon>Pectinatus</taxon>
    </lineage>
</organism>
<sequence>MAVFGIILIILGCIGLIMGPIMFGDIGIGTTYSGIISIVTGVGFLKMDHDKIKE</sequence>
<comment type="caution">
    <text evidence="2">The sequence shown here is derived from an EMBL/GenBank/DDBJ whole genome shotgun (WGS) entry which is preliminary data.</text>
</comment>
<dbReference type="Proteomes" id="UP000295188">
    <property type="component" value="Unassembled WGS sequence"/>
</dbReference>